<sequence>LSQVGLKFCLRKTKTSGPGRKVGELFAYISRSAGLSGFDWLTEGMRLLANEQFSWSRDFFCPAMSDAWDVQKNLILEAEGLAILLRRMLGCLREPTVKNGAWATSTNLLVPDKLRTFWSGHSARHTLPSIAAALDVGKDRRDFLGRWCYAQHGSQDYILTSRQVVHGIQNLISKTVLEGNADGGYIEEEVLAGVKQACADLALDQQMILRRHMVSKWDAIAKCWKLHGRYPHIMIRPEQLQGASGDIGAQLPGPFHAWNAEESLGEAPYFVTVSRKGCQAQSVVRAVGPRLSELDALKCPAHLVAMSAVDLPAGVTQDAALDFFEKNLTTELLHIFNECGVPVGLQYKLGQHFKNVKKFSTYADARSDVRAALKADHALEATNQDTRAAVASVVSAWESCREFSAKESELKAEARVLGVSRPIKQTEHQAMRISYEKTFGSLDEVVEPSADYLSTKMEEVENGEIVASPFSDVTSKRKVKTLGIQTSVDAGGHVRIVKQRNQGSLPQNTEDLRTVLRVEGNAWVFLASKYKNKIFLKI</sequence>
<keyword evidence="2" id="KW-1185">Reference proteome</keyword>
<evidence type="ECO:0000313" key="1">
    <source>
        <dbReference type="EMBL" id="CAE7378144.1"/>
    </source>
</evidence>
<comment type="caution">
    <text evidence="1">The sequence shown here is derived from an EMBL/GenBank/DDBJ whole genome shotgun (WGS) entry which is preliminary data.</text>
</comment>
<accession>A0A812Q6V4</accession>
<feature type="non-terminal residue" evidence="1">
    <location>
        <position position="1"/>
    </location>
</feature>
<evidence type="ECO:0000313" key="2">
    <source>
        <dbReference type="Proteomes" id="UP000649617"/>
    </source>
</evidence>
<gene>
    <name evidence="1" type="ORF">SPIL2461_LOCUS9199</name>
</gene>
<proteinExistence type="predicted"/>
<organism evidence="1 2">
    <name type="scientific">Symbiodinium pilosum</name>
    <name type="common">Dinoflagellate</name>
    <dbReference type="NCBI Taxonomy" id="2952"/>
    <lineage>
        <taxon>Eukaryota</taxon>
        <taxon>Sar</taxon>
        <taxon>Alveolata</taxon>
        <taxon>Dinophyceae</taxon>
        <taxon>Suessiales</taxon>
        <taxon>Symbiodiniaceae</taxon>
        <taxon>Symbiodinium</taxon>
    </lineage>
</organism>
<dbReference type="Proteomes" id="UP000649617">
    <property type="component" value="Unassembled WGS sequence"/>
</dbReference>
<dbReference type="OrthoDB" id="416582at2759"/>
<reference evidence="1" key="1">
    <citation type="submission" date="2021-02" db="EMBL/GenBank/DDBJ databases">
        <authorList>
            <person name="Dougan E. K."/>
            <person name="Rhodes N."/>
            <person name="Thang M."/>
            <person name="Chan C."/>
        </authorList>
    </citation>
    <scope>NUCLEOTIDE SEQUENCE</scope>
</reference>
<name>A0A812Q6V4_SYMPI</name>
<dbReference type="AlphaFoldDB" id="A0A812Q6V4"/>
<dbReference type="EMBL" id="CAJNIZ010015807">
    <property type="protein sequence ID" value="CAE7378144.1"/>
    <property type="molecule type" value="Genomic_DNA"/>
</dbReference>
<protein>
    <submittedName>
        <fullName evidence="1">Uncharacterized protein</fullName>
    </submittedName>
</protein>